<dbReference type="AlphaFoldDB" id="A0A1G6TLQ1"/>
<evidence type="ECO:0000256" key="1">
    <source>
        <dbReference type="SAM" id="Phobius"/>
    </source>
</evidence>
<name>A0A1G6TLQ1_9ACTN</name>
<keyword evidence="3" id="KW-0645">Protease</keyword>
<keyword evidence="4" id="KW-1185">Reference proteome</keyword>
<dbReference type="RefSeq" id="WP_091367782.1">
    <property type="nucleotide sequence ID" value="NZ_FMZF01000006.1"/>
</dbReference>
<protein>
    <submittedName>
        <fullName evidence="3">Membrane protease YdiL, CAAX protease family</fullName>
    </submittedName>
</protein>
<feature type="transmembrane region" description="Helical" evidence="1">
    <location>
        <begin position="12"/>
        <end position="31"/>
    </location>
</feature>
<accession>A0A1G6TLQ1</accession>
<keyword evidence="1" id="KW-0472">Membrane</keyword>
<dbReference type="GO" id="GO:0080120">
    <property type="term" value="P:CAAX-box protein maturation"/>
    <property type="evidence" value="ECO:0007669"/>
    <property type="project" value="UniProtKB-ARBA"/>
</dbReference>
<organism evidence="3 4">
    <name type="scientific">Geodermatophilus telluris</name>
    <dbReference type="NCBI Taxonomy" id="1190417"/>
    <lineage>
        <taxon>Bacteria</taxon>
        <taxon>Bacillati</taxon>
        <taxon>Actinomycetota</taxon>
        <taxon>Actinomycetes</taxon>
        <taxon>Geodermatophilales</taxon>
        <taxon>Geodermatophilaceae</taxon>
        <taxon>Geodermatophilus</taxon>
    </lineage>
</organism>
<dbReference type="EMBL" id="FMZF01000006">
    <property type="protein sequence ID" value="SDD29784.1"/>
    <property type="molecule type" value="Genomic_DNA"/>
</dbReference>
<reference evidence="4" key="1">
    <citation type="submission" date="2016-10" db="EMBL/GenBank/DDBJ databases">
        <authorList>
            <person name="Varghese N."/>
            <person name="Submissions S."/>
        </authorList>
    </citation>
    <scope>NUCLEOTIDE SEQUENCE [LARGE SCALE GENOMIC DNA]</scope>
    <source>
        <strain evidence="4">DSM 45421</strain>
    </source>
</reference>
<proteinExistence type="predicted"/>
<keyword evidence="1" id="KW-1133">Transmembrane helix</keyword>
<sequence>MSGAVSWVRQHRLTSFFVLAYVVSWTPWAVHLAGASLGTPFFPGGPLVAAVVVVAVAEGRPGFRELGARLVRWRVGWVWYVVAVGLPVVMVLVTGLLTDWLGGPAPDLSAVVWTDVALVLAVRLVNPTDSALGEEPGFRGYALPHLQLRWSPLAAAGVLGLLTAGWHLPLVALGNLGWIGLPSTVLIAFVYVWLVDRTGGSLLMAILFHASQGAFTFGMLGFTGAAQDRAAYVYAGVLAVVVTGLVLGDRAAWRRAPRSAVAGEPVPATERVTSRP</sequence>
<keyword evidence="3" id="KW-0378">Hydrolase</keyword>
<dbReference type="InterPro" id="IPR003675">
    <property type="entry name" value="Rce1/LyrA-like_dom"/>
</dbReference>
<evidence type="ECO:0000259" key="2">
    <source>
        <dbReference type="Pfam" id="PF02517"/>
    </source>
</evidence>
<dbReference type="GO" id="GO:0006508">
    <property type="term" value="P:proteolysis"/>
    <property type="evidence" value="ECO:0007669"/>
    <property type="project" value="UniProtKB-KW"/>
</dbReference>
<feature type="transmembrane region" description="Helical" evidence="1">
    <location>
        <begin position="231"/>
        <end position="248"/>
    </location>
</feature>
<dbReference type="Proteomes" id="UP000199416">
    <property type="component" value="Unassembled WGS sequence"/>
</dbReference>
<dbReference type="STRING" id="1190417.SAMN05660690_3921"/>
<keyword evidence="1" id="KW-0812">Transmembrane</keyword>
<evidence type="ECO:0000313" key="3">
    <source>
        <dbReference type="EMBL" id="SDD29784.1"/>
    </source>
</evidence>
<feature type="transmembrane region" description="Helical" evidence="1">
    <location>
        <begin position="37"/>
        <end position="57"/>
    </location>
</feature>
<dbReference type="Pfam" id="PF02517">
    <property type="entry name" value="Rce1-like"/>
    <property type="match status" value="1"/>
</dbReference>
<feature type="transmembrane region" description="Helical" evidence="1">
    <location>
        <begin position="202"/>
        <end position="225"/>
    </location>
</feature>
<feature type="transmembrane region" description="Helical" evidence="1">
    <location>
        <begin position="77"/>
        <end position="96"/>
    </location>
</feature>
<feature type="domain" description="CAAX prenyl protease 2/Lysostaphin resistance protein A-like" evidence="2">
    <location>
        <begin position="130"/>
        <end position="211"/>
    </location>
</feature>
<gene>
    <name evidence="3" type="ORF">SAMN05660690_3921</name>
</gene>
<feature type="transmembrane region" description="Helical" evidence="1">
    <location>
        <begin position="172"/>
        <end position="195"/>
    </location>
</feature>
<dbReference type="GO" id="GO:0004175">
    <property type="term" value="F:endopeptidase activity"/>
    <property type="evidence" value="ECO:0007669"/>
    <property type="project" value="UniProtKB-ARBA"/>
</dbReference>
<evidence type="ECO:0000313" key="4">
    <source>
        <dbReference type="Proteomes" id="UP000199416"/>
    </source>
</evidence>